<keyword evidence="2" id="KW-1185">Reference proteome</keyword>
<proteinExistence type="predicted"/>
<protein>
    <recommendedName>
        <fullName evidence="3">DUF488 domain-containing protein</fullName>
    </recommendedName>
</protein>
<dbReference type="KEGG" id="meiy:MIN45_P1319"/>
<dbReference type="AlphaFoldDB" id="A0AAU9CY38"/>
<organism evidence="1 2">
    <name type="scientific">Methylomarinovum tepidoasis</name>
    <dbReference type="NCBI Taxonomy" id="2840183"/>
    <lineage>
        <taxon>Bacteria</taxon>
        <taxon>Pseudomonadati</taxon>
        <taxon>Pseudomonadota</taxon>
        <taxon>Gammaproteobacteria</taxon>
        <taxon>Methylococcales</taxon>
        <taxon>Methylothermaceae</taxon>
        <taxon>Methylomarinovum</taxon>
    </lineage>
</organism>
<dbReference type="Proteomes" id="UP001321450">
    <property type="component" value="Chromosome"/>
</dbReference>
<accession>A0AAU9CY38</accession>
<evidence type="ECO:0000313" key="1">
    <source>
        <dbReference type="EMBL" id="BCX88949.1"/>
    </source>
</evidence>
<name>A0AAU9CY38_9GAMM</name>
<gene>
    <name evidence="1" type="ORF">MIN45_P1319</name>
</gene>
<dbReference type="PANTHER" id="PTHR39337:SF1">
    <property type="entry name" value="BLR5642 PROTEIN"/>
    <property type="match status" value="1"/>
</dbReference>
<sequence length="144" mass="16547">MKVFTIGFTQKSAEAFFGRLQQAGVKRLLDIRLNPGSQLAGFAKQRDLPFFLRALAGIDYRHLPELAPTRAILDAYKKHGGAWAEYERRFLALLRERQVESRFAPALFESACLLCSEPTPQHCHRRLVAEYLQRHWSGLEIVHL</sequence>
<dbReference type="PANTHER" id="PTHR39337">
    <property type="entry name" value="BLR5642 PROTEIN"/>
    <property type="match status" value="1"/>
</dbReference>
<evidence type="ECO:0008006" key="3">
    <source>
        <dbReference type="Google" id="ProtNLM"/>
    </source>
</evidence>
<evidence type="ECO:0000313" key="2">
    <source>
        <dbReference type="Proteomes" id="UP001321450"/>
    </source>
</evidence>
<dbReference type="InterPro" id="IPR007438">
    <property type="entry name" value="DUF488"/>
</dbReference>
<dbReference type="RefSeq" id="WP_286291172.1">
    <property type="nucleotide sequence ID" value="NZ_AP024718.1"/>
</dbReference>
<reference evidence="2" key="1">
    <citation type="journal article" date="2024" name="Int. J. Syst. Evol. Microbiol.">
        <title>Methylomarinovum tepidoasis sp. nov., a moderately thermophilic methanotroph of the family Methylothermaceae isolated from a deep-sea hydrothermal field.</title>
        <authorList>
            <person name="Hirayama H."/>
            <person name="Takaki Y."/>
            <person name="Abe M."/>
            <person name="Miyazaki M."/>
            <person name="Uematsu K."/>
            <person name="Matsui Y."/>
            <person name="Takai K."/>
        </authorList>
    </citation>
    <scope>NUCLEOTIDE SEQUENCE [LARGE SCALE GENOMIC DNA]</scope>
    <source>
        <strain evidence="2">IN45</strain>
    </source>
</reference>
<dbReference type="Pfam" id="PF04343">
    <property type="entry name" value="DUF488"/>
    <property type="match status" value="1"/>
</dbReference>
<dbReference type="EMBL" id="AP024718">
    <property type="protein sequence ID" value="BCX88949.1"/>
    <property type="molecule type" value="Genomic_DNA"/>
</dbReference>